<evidence type="ECO:0000313" key="1">
    <source>
        <dbReference type="EMBL" id="KJE28629.1"/>
    </source>
</evidence>
<dbReference type="EMBL" id="JYBP01000003">
    <property type="protein sequence ID" value="KJE28629.1"/>
    <property type="molecule type" value="Genomic_DNA"/>
</dbReference>
<gene>
    <name evidence="1" type="ORF">LG52_2245</name>
</gene>
<dbReference type="AlphaFoldDB" id="A0A0D8BX97"/>
<reference evidence="1 2" key="1">
    <citation type="submission" date="2015-01" db="EMBL/GenBank/DDBJ databases">
        <authorList>
            <person name="Filippidou S."/>
            <person name="Jeanneret N."/>
            <person name="Russel-Delif L."/>
            <person name="Junier T."/>
            <person name="Wunderlin T."/>
            <person name="Molina V."/>
            <person name="Johnson S.L."/>
            <person name="Davenport K.W."/>
            <person name="Chain P.S."/>
            <person name="Dorador C."/>
            <person name="Junier P."/>
        </authorList>
    </citation>
    <scope>NUCLEOTIDE SEQUENCE [LARGE SCALE GENOMIC DNA]</scope>
    <source>
        <strain evidence="1 2">Et7/4</strain>
    </source>
</reference>
<organism evidence="1 2">
    <name type="scientific">Geobacillus kaustophilus</name>
    <dbReference type="NCBI Taxonomy" id="1462"/>
    <lineage>
        <taxon>Bacteria</taxon>
        <taxon>Bacillati</taxon>
        <taxon>Bacillota</taxon>
        <taxon>Bacilli</taxon>
        <taxon>Bacillales</taxon>
        <taxon>Anoxybacillaceae</taxon>
        <taxon>Geobacillus</taxon>
        <taxon>Geobacillus thermoleovorans group</taxon>
    </lineage>
</organism>
<dbReference type="Proteomes" id="UP000032522">
    <property type="component" value="Unassembled WGS sequence"/>
</dbReference>
<evidence type="ECO:0000313" key="2">
    <source>
        <dbReference type="Proteomes" id="UP000032522"/>
    </source>
</evidence>
<comment type="caution">
    <text evidence="1">The sequence shown here is derived from an EMBL/GenBank/DDBJ whole genome shotgun (WGS) entry which is preliminary data.</text>
</comment>
<protein>
    <submittedName>
        <fullName evidence="1">Uncharacterized protein</fullName>
    </submittedName>
</protein>
<name>A0A0D8BX97_GEOKU</name>
<accession>A0A0D8BX97</accession>
<sequence length="69" mass="8035">MVAIRKQIILFFCFVLCFASISPKVLAKEKYSNRESFYTSVMPVYSMENRKKVGQKSFETSVKIDNKTK</sequence>
<dbReference type="PATRIC" id="fig|1462.6.peg.2514"/>
<proteinExistence type="predicted"/>